<dbReference type="EMBL" id="GEDC01024669">
    <property type="protein sequence ID" value="JAS12629.1"/>
    <property type="molecule type" value="Transcribed_RNA"/>
</dbReference>
<evidence type="ECO:0000313" key="10">
    <source>
        <dbReference type="EMBL" id="JAS12629.1"/>
    </source>
</evidence>
<evidence type="ECO:0000256" key="4">
    <source>
        <dbReference type="ARBA" id="ARBA00023004"/>
    </source>
</evidence>
<evidence type="ECO:0000259" key="8">
    <source>
        <dbReference type="PROSITE" id="PS50905"/>
    </source>
</evidence>
<feature type="binding site" evidence="5">
    <location>
        <position position="153"/>
    </location>
    <ligand>
        <name>Fe cation</name>
        <dbReference type="ChEBI" id="CHEBI:24875"/>
        <label>1</label>
    </ligand>
</feature>
<dbReference type="GO" id="GO:0006879">
    <property type="term" value="P:intracellular iron ion homeostasis"/>
    <property type="evidence" value="ECO:0007669"/>
    <property type="project" value="UniProtKB-KW"/>
</dbReference>
<evidence type="ECO:0000313" key="9">
    <source>
        <dbReference type="EMBL" id="JAS05831.1"/>
    </source>
</evidence>
<dbReference type="Pfam" id="PF00210">
    <property type="entry name" value="Ferritin"/>
    <property type="match status" value="1"/>
</dbReference>
<keyword evidence="3 5" id="KW-0479">Metal-binding</keyword>
<dbReference type="GO" id="GO:0005737">
    <property type="term" value="C:cytoplasm"/>
    <property type="evidence" value="ECO:0007669"/>
    <property type="project" value="TreeGrafter"/>
</dbReference>
<dbReference type="PANTHER" id="PTHR11431:SF51">
    <property type="entry name" value="FERRITIN"/>
    <property type="match status" value="1"/>
</dbReference>
<feature type="signal peptide" evidence="7">
    <location>
        <begin position="1"/>
        <end position="18"/>
    </location>
</feature>
<feature type="chain" id="PRO_5008579915" description="Ferritin" evidence="7">
    <location>
        <begin position="19"/>
        <end position="232"/>
    </location>
</feature>
<dbReference type="AlphaFoldDB" id="A0A1B6BX34"/>
<dbReference type="InterPro" id="IPR012347">
    <property type="entry name" value="Ferritin-like"/>
</dbReference>
<evidence type="ECO:0000313" key="11">
    <source>
        <dbReference type="EMBL" id="JAS19112.1"/>
    </source>
</evidence>
<gene>
    <name evidence="10" type="ORF">g.19784</name>
    <name evidence="9" type="ORF">g.19785</name>
    <name evidence="11" type="ORF">g.19786</name>
</gene>
<dbReference type="InterPro" id="IPR001519">
    <property type="entry name" value="Ferritin"/>
</dbReference>
<protein>
    <recommendedName>
        <fullName evidence="6">Ferritin</fullName>
    </recommendedName>
</protein>
<evidence type="ECO:0000256" key="1">
    <source>
        <dbReference type="ARBA" id="ARBA00007513"/>
    </source>
</evidence>
<name>A0A1B6BX34_9HEMI</name>
<dbReference type="SUPFAM" id="SSF47240">
    <property type="entry name" value="Ferritin-like"/>
    <property type="match status" value="1"/>
</dbReference>
<evidence type="ECO:0000256" key="6">
    <source>
        <dbReference type="RuleBase" id="RU361145"/>
    </source>
</evidence>
<comment type="function">
    <text evidence="6">Stores iron in a soluble, non-toxic, readily available form. Important for iron homeostasis. Iron is taken up in the ferrous form and deposited as ferric hydroxides after oxidation.</text>
</comment>
<dbReference type="CDD" id="cd01056">
    <property type="entry name" value="Euk_Ferritin"/>
    <property type="match status" value="1"/>
</dbReference>
<dbReference type="EMBL" id="GEDC01031467">
    <property type="protein sequence ID" value="JAS05831.1"/>
    <property type="molecule type" value="Transcribed_RNA"/>
</dbReference>
<dbReference type="GO" id="GO:0008199">
    <property type="term" value="F:ferric iron binding"/>
    <property type="evidence" value="ECO:0007669"/>
    <property type="project" value="InterPro"/>
</dbReference>
<accession>A0A1B6BX34</accession>
<keyword evidence="7" id="KW-0732">Signal</keyword>
<dbReference type="EMBL" id="GEDC01018186">
    <property type="protein sequence ID" value="JAS19112.1"/>
    <property type="molecule type" value="Transcribed_RNA"/>
</dbReference>
<organism evidence="9">
    <name type="scientific">Clastoptera arizonana</name>
    <name type="common">Arizona spittle bug</name>
    <dbReference type="NCBI Taxonomy" id="38151"/>
    <lineage>
        <taxon>Eukaryota</taxon>
        <taxon>Metazoa</taxon>
        <taxon>Ecdysozoa</taxon>
        <taxon>Arthropoda</taxon>
        <taxon>Hexapoda</taxon>
        <taxon>Insecta</taxon>
        <taxon>Pterygota</taxon>
        <taxon>Neoptera</taxon>
        <taxon>Paraneoptera</taxon>
        <taxon>Hemiptera</taxon>
        <taxon>Auchenorrhyncha</taxon>
        <taxon>Cercopoidea</taxon>
        <taxon>Clastopteridae</taxon>
        <taxon>Clastoptera</taxon>
    </lineage>
</organism>
<comment type="similarity">
    <text evidence="1 6">Belongs to the ferritin family.</text>
</comment>
<dbReference type="InterPro" id="IPR008331">
    <property type="entry name" value="Ferritin_DPS_dom"/>
</dbReference>
<dbReference type="Gene3D" id="1.20.1260.10">
    <property type="match status" value="1"/>
</dbReference>
<dbReference type="GO" id="GO:0008198">
    <property type="term" value="F:ferrous iron binding"/>
    <property type="evidence" value="ECO:0007669"/>
    <property type="project" value="TreeGrafter"/>
</dbReference>
<dbReference type="PROSITE" id="PS50905">
    <property type="entry name" value="FERRITIN_LIKE"/>
    <property type="match status" value="1"/>
</dbReference>
<sequence>MRILIGIFCLAAVCLIRADDNGHCYTSVSGVCGSVTAKKVAFNCNAKYAGVEKVMNHLQSYAQTHISQSFQYLLMSAYFGNYEVNREGFSKLYRKLSDSTWENSIKLIKYMGHRGDKMNFDAPLDANYTQFQLSESAYNLHELSSLGISLDMEKVLAEKADRIHADTSKHSPEYHDAETINFLEKEFIHEHSENIRELSGHANDVQRLIKGGLSDPSLAIYLFDEYLQKKLA</sequence>
<feature type="domain" description="Ferritin-like diiron" evidence="8">
    <location>
        <begin position="48"/>
        <end position="209"/>
    </location>
</feature>
<dbReference type="PANTHER" id="PTHR11431">
    <property type="entry name" value="FERRITIN"/>
    <property type="match status" value="1"/>
</dbReference>
<proteinExistence type="inferred from homology"/>
<keyword evidence="4 5" id="KW-0408">Iron</keyword>
<evidence type="ECO:0000256" key="7">
    <source>
        <dbReference type="SAM" id="SignalP"/>
    </source>
</evidence>
<keyword evidence="2 6" id="KW-0409">Iron storage</keyword>
<dbReference type="GO" id="GO:0006826">
    <property type="term" value="P:iron ion transport"/>
    <property type="evidence" value="ECO:0007669"/>
    <property type="project" value="InterPro"/>
</dbReference>
<evidence type="ECO:0000256" key="3">
    <source>
        <dbReference type="ARBA" id="ARBA00022723"/>
    </source>
</evidence>
<dbReference type="InterPro" id="IPR009040">
    <property type="entry name" value="Ferritin-like_diiron"/>
</dbReference>
<evidence type="ECO:0000256" key="5">
    <source>
        <dbReference type="PIRSR" id="PIRSR601519-1"/>
    </source>
</evidence>
<reference evidence="9" key="1">
    <citation type="submission" date="2015-12" db="EMBL/GenBank/DDBJ databases">
        <title>De novo transcriptome assembly of four potential Pierce s Disease insect vectors from Arizona vineyards.</title>
        <authorList>
            <person name="Tassone E.E."/>
        </authorList>
    </citation>
    <scope>NUCLEOTIDE SEQUENCE</scope>
</reference>
<dbReference type="InterPro" id="IPR009078">
    <property type="entry name" value="Ferritin-like_SF"/>
</dbReference>
<evidence type="ECO:0000256" key="2">
    <source>
        <dbReference type="ARBA" id="ARBA00022434"/>
    </source>
</evidence>